<dbReference type="InterPro" id="IPR052535">
    <property type="entry name" value="Bacilysin_H2HPP_isomerase"/>
</dbReference>
<keyword evidence="3" id="KW-1185">Reference proteome</keyword>
<dbReference type="AlphaFoldDB" id="A0A7W4Z1B9"/>
<dbReference type="PANTHER" id="PTHR40112">
    <property type="entry name" value="H2HPP ISOMERASE"/>
    <property type="match status" value="1"/>
</dbReference>
<proteinExistence type="predicted"/>
<dbReference type="InterPro" id="IPR014710">
    <property type="entry name" value="RmlC-like_jellyroll"/>
</dbReference>
<dbReference type="GO" id="GO:0051213">
    <property type="term" value="F:dioxygenase activity"/>
    <property type="evidence" value="ECO:0007669"/>
    <property type="project" value="UniProtKB-KW"/>
</dbReference>
<dbReference type="Proteomes" id="UP000589626">
    <property type="component" value="Unassembled WGS sequence"/>
</dbReference>
<feature type="domain" description="Cupin type-2" evidence="1">
    <location>
        <begin position="43"/>
        <end position="108"/>
    </location>
</feature>
<evidence type="ECO:0000313" key="3">
    <source>
        <dbReference type="Proteomes" id="UP000589626"/>
    </source>
</evidence>
<protein>
    <submittedName>
        <fullName evidence="2">Quercetin dioxygenase-like cupin family protein</fullName>
    </submittedName>
</protein>
<gene>
    <name evidence="2" type="ORF">FHU40_003052</name>
</gene>
<keyword evidence="2" id="KW-0223">Dioxygenase</keyword>
<accession>A0A7W4Z1B9</accession>
<dbReference type="PANTHER" id="PTHR40112:SF1">
    <property type="entry name" value="H2HPP ISOMERASE"/>
    <property type="match status" value="1"/>
</dbReference>
<reference evidence="2 3" key="1">
    <citation type="submission" date="2020-08" db="EMBL/GenBank/DDBJ databases">
        <title>Sequencing the genomes of 1000 actinobacteria strains.</title>
        <authorList>
            <person name="Klenk H.-P."/>
        </authorList>
    </citation>
    <scope>NUCLEOTIDE SEQUENCE [LARGE SCALE GENOMIC DNA]</scope>
    <source>
        <strain evidence="2 3">DSM 105498</strain>
    </source>
</reference>
<name>A0A7W4Z1B9_9ACTN</name>
<evidence type="ECO:0000259" key="1">
    <source>
        <dbReference type="Pfam" id="PF07883"/>
    </source>
</evidence>
<organism evidence="2 3">
    <name type="scientific">Nocardioides soli</name>
    <dbReference type="NCBI Taxonomy" id="1036020"/>
    <lineage>
        <taxon>Bacteria</taxon>
        <taxon>Bacillati</taxon>
        <taxon>Actinomycetota</taxon>
        <taxon>Actinomycetes</taxon>
        <taxon>Propionibacteriales</taxon>
        <taxon>Nocardioidaceae</taxon>
        <taxon>Nocardioides</taxon>
    </lineage>
</organism>
<dbReference type="EMBL" id="JACHWR010000002">
    <property type="protein sequence ID" value="MBB3043234.1"/>
    <property type="molecule type" value="Genomic_DNA"/>
</dbReference>
<dbReference type="InterPro" id="IPR011051">
    <property type="entry name" value="RmlC_Cupin_sf"/>
</dbReference>
<dbReference type="Gene3D" id="2.60.120.10">
    <property type="entry name" value="Jelly Rolls"/>
    <property type="match status" value="1"/>
</dbReference>
<dbReference type="SUPFAM" id="SSF51182">
    <property type="entry name" value="RmlC-like cupins"/>
    <property type="match status" value="1"/>
</dbReference>
<dbReference type="RefSeq" id="WP_183593113.1">
    <property type="nucleotide sequence ID" value="NZ_JACHWR010000002.1"/>
</dbReference>
<keyword evidence="2" id="KW-0560">Oxidoreductase</keyword>
<comment type="caution">
    <text evidence="2">The sequence shown here is derived from an EMBL/GenBank/DDBJ whole genome shotgun (WGS) entry which is preliminary data.</text>
</comment>
<dbReference type="InterPro" id="IPR013096">
    <property type="entry name" value="Cupin_2"/>
</dbReference>
<evidence type="ECO:0000313" key="2">
    <source>
        <dbReference type="EMBL" id="MBB3043234.1"/>
    </source>
</evidence>
<dbReference type="Pfam" id="PF07883">
    <property type="entry name" value="Cupin_2"/>
    <property type="match status" value="1"/>
</dbReference>
<sequence length="130" mass="14533">MSALNEALFGKVVNWDRIPQQEIRPGVRRRIFATDDVMIAHHELDVGMDLNPHSHEDFDQLVYIAEGRCFYYVDGVANDMTPGSFLLVPRGAEHYVEPTEGPCVNIDIFVPPRADLLAKLDLGPALAESD</sequence>